<dbReference type="GO" id="GO:0046872">
    <property type="term" value="F:metal ion binding"/>
    <property type="evidence" value="ECO:0007669"/>
    <property type="project" value="UniProtKB-KW"/>
</dbReference>
<dbReference type="Proteomes" id="UP000769528">
    <property type="component" value="Unassembled WGS sequence"/>
</dbReference>
<gene>
    <name evidence="11" type="ORF">WICMUC_004638</name>
</gene>
<name>A0A9P8PHM2_9ASCO</name>
<comment type="caution">
    <text evidence="11">The sequence shown here is derived from an EMBL/GenBank/DDBJ whole genome shotgun (WGS) entry which is preliminary data.</text>
</comment>
<protein>
    <recommendedName>
        <fullName evidence="4">4-hydroxyphenylpyruvate dioxygenase</fullName>
        <ecNumber evidence="4">1.13.11.27</ecNumber>
    </recommendedName>
</protein>
<keyword evidence="5" id="KW-0479">Metal-binding</keyword>
<reference evidence="11" key="2">
    <citation type="submission" date="2021-01" db="EMBL/GenBank/DDBJ databases">
        <authorList>
            <person name="Schikora-Tamarit M.A."/>
        </authorList>
    </citation>
    <scope>NUCLEOTIDE SEQUENCE</scope>
    <source>
        <strain evidence="11">CBS6341</strain>
    </source>
</reference>
<evidence type="ECO:0000256" key="8">
    <source>
        <dbReference type="ARBA" id="ARBA00023004"/>
    </source>
</evidence>
<dbReference type="FunFam" id="3.10.180.10:FF:000001">
    <property type="entry name" value="4-hydroxyphenylpyruvate dioxygenase"/>
    <property type="match status" value="1"/>
</dbReference>
<dbReference type="InterPro" id="IPR005956">
    <property type="entry name" value="4OHPhenylPyrv_dOase"/>
</dbReference>
<keyword evidence="6" id="KW-0677">Repeat</keyword>
<dbReference type="GO" id="GO:0006572">
    <property type="term" value="P:L-tyrosine catabolic process"/>
    <property type="evidence" value="ECO:0007669"/>
    <property type="project" value="UniProtKB-KW"/>
</dbReference>
<evidence type="ECO:0000256" key="1">
    <source>
        <dbReference type="ARBA" id="ARBA00001962"/>
    </source>
</evidence>
<comment type="cofactor">
    <cofactor evidence="1">
        <name>Fe cation</name>
        <dbReference type="ChEBI" id="CHEBI:24875"/>
    </cofactor>
</comment>
<dbReference type="Gene3D" id="3.10.180.10">
    <property type="entry name" value="2,3-Dihydroxybiphenyl 1,2-Dioxygenase, domain 1"/>
    <property type="match status" value="2"/>
</dbReference>
<dbReference type="SUPFAM" id="SSF54593">
    <property type="entry name" value="Glyoxalase/Bleomycin resistance protein/Dihydroxybiphenyl dioxygenase"/>
    <property type="match status" value="1"/>
</dbReference>
<keyword evidence="7" id="KW-0828">Tyrosine catabolism</keyword>
<comment type="pathway">
    <text evidence="2">Amino-acid degradation; L-phenylalanine degradation; acetoacetate and fumarate from L-phenylalanine: step 3/6.</text>
</comment>
<keyword evidence="8" id="KW-0408">Iron</keyword>
<dbReference type="InterPro" id="IPR041736">
    <property type="entry name" value="4OHPhenylPyrv_dOase_N"/>
</dbReference>
<reference evidence="11" key="1">
    <citation type="journal article" date="2021" name="Open Biol.">
        <title>Shared evolutionary footprints suggest mitochondrial oxidative damage underlies multiple complex I losses in fungi.</title>
        <authorList>
            <person name="Schikora-Tamarit M.A."/>
            <person name="Marcet-Houben M."/>
            <person name="Nosek J."/>
            <person name="Gabaldon T."/>
        </authorList>
    </citation>
    <scope>NUCLEOTIDE SEQUENCE</scope>
    <source>
        <strain evidence="11">CBS6341</strain>
    </source>
</reference>
<dbReference type="AlphaFoldDB" id="A0A9P8PHM2"/>
<evidence type="ECO:0000256" key="3">
    <source>
        <dbReference type="ARBA" id="ARBA00005877"/>
    </source>
</evidence>
<feature type="domain" description="VOC" evidence="10">
    <location>
        <begin position="171"/>
        <end position="310"/>
    </location>
</feature>
<comment type="similarity">
    <text evidence="3">Belongs to the 4HPPD family.</text>
</comment>
<organism evidence="11 12">
    <name type="scientific">Wickerhamomyces mucosus</name>
    <dbReference type="NCBI Taxonomy" id="1378264"/>
    <lineage>
        <taxon>Eukaryota</taxon>
        <taxon>Fungi</taxon>
        <taxon>Dikarya</taxon>
        <taxon>Ascomycota</taxon>
        <taxon>Saccharomycotina</taxon>
        <taxon>Saccharomycetes</taxon>
        <taxon>Phaffomycetales</taxon>
        <taxon>Wickerhamomycetaceae</taxon>
        <taxon>Wickerhamomyces</taxon>
    </lineage>
</organism>
<dbReference type="CDD" id="cd08342">
    <property type="entry name" value="HPPD_N_like"/>
    <property type="match status" value="1"/>
</dbReference>
<evidence type="ECO:0000256" key="9">
    <source>
        <dbReference type="ARBA" id="ARBA00023232"/>
    </source>
</evidence>
<evidence type="ECO:0000256" key="2">
    <source>
        <dbReference type="ARBA" id="ARBA00005162"/>
    </source>
</evidence>
<dbReference type="InterPro" id="IPR004360">
    <property type="entry name" value="Glyas_Fos-R_dOase_dom"/>
</dbReference>
<dbReference type="InterPro" id="IPR037523">
    <property type="entry name" value="VOC_core"/>
</dbReference>
<evidence type="ECO:0000256" key="4">
    <source>
        <dbReference type="ARBA" id="ARBA00013222"/>
    </source>
</evidence>
<dbReference type="EC" id="1.13.11.27" evidence="4"/>
<dbReference type="InterPro" id="IPR041735">
    <property type="entry name" value="4OHPhenylPyrv_dOase_C"/>
</dbReference>
<evidence type="ECO:0000259" key="10">
    <source>
        <dbReference type="PROSITE" id="PS51819"/>
    </source>
</evidence>
<dbReference type="PROSITE" id="PS51819">
    <property type="entry name" value="VOC"/>
    <property type="match status" value="2"/>
</dbReference>
<evidence type="ECO:0000256" key="6">
    <source>
        <dbReference type="ARBA" id="ARBA00022737"/>
    </source>
</evidence>
<evidence type="ECO:0000313" key="11">
    <source>
        <dbReference type="EMBL" id="KAH3671414.1"/>
    </source>
</evidence>
<dbReference type="Pfam" id="PF00903">
    <property type="entry name" value="Glyoxalase"/>
    <property type="match status" value="1"/>
</dbReference>
<keyword evidence="9" id="KW-0585">Phenylalanine catabolism</keyword>
<dbReference type="PANTHER" id="PTHR11959">
    <property type="entry name" value="4-HYDROXYPHENYLPYRUVATE DIOXYGENASE"/>
    <property type="match status" value="1"/>
</dbReference>
<evidence type="ECO:0000256" key="7">
    <source>
        <dbReference type="ARBA" id="ARBA00022878"/>
    </source>
</evidence>
<dbReference type="GO" id="GO:0003868">
    <property type="term" value="F:4-hydroxyphenylpyruvate dioxygenase activity"/>
    <property type="evidence" value="ECO:0007669"/>
    <property type="project" value="UniProtKB-EC"/>
</dbReference>
<feature type="domain" description="VOC" evidence="10">
    <location>
        <begin position="348"/>
        <end position="506"/>
    </location>
</feature>
<dbReference type="NCBIfam" id="TIGR01263">
    <property type="entry name" value="4HPPD"/>
    <property type="match status" value="1"/>
</dbReference>
<keyword evidence="12" id="KW-1185">Reference proteome</keyword>
<evidence type="ECO:0000256" key="5">
    <source>
        <dbReference type="ARBA" id="ARBA00022723"/>
    </source>
</evidence>
<proteinExistence type="inferred from homology"/>
<accession>A0A9P8PHM2</accession>
<dbReference type="PANTHER" id="PTHR11959:SF1">
    <property type="entry name" value="4-HYDROXYPHENYLPYRUVATE DIOXYGENASE"/>
    <property type="match status" value="1"/>
</dbReference>
<dbReference type="CDD" id="cd07250">
    <property type="entry name" value="HPPD_C_like"/>
    <property type="match status" value="1"/>
</dbReference>
<sequence length="569" mass="64020">MSTSKSKKLASISSLGLKSVDIDKQFLDQLSELKDDKSKTNEIIDKIIRESSKKLSALSSSFSPASSSSSTSQTFENVALNDLKEEFNLIRKPSIRKLISRSNSLSIRQSSSAPGPLSGFSDLIAPQISISSTNGTSQSQNEPSNSSIPLIETKSIDSSLLQKATSESFRGFHHITWYCSNAKQTAQYFIVSFGFRKIAYRGLETAFTGFSSHVVSNGHIIFEFVSPIYAKSSEKAVWLVDEMHRFVQKHGDGVKDVSFEVDDVDLVYKNAIKSGAKSITEPTFLRDKNGTMKVATIQIVDDLFHTLIENVDYEGVYLPNYHTVKDDPRYDMRDAVALNNLPPVKLDIIDHCVQNEDWNTMNIACGIYSKAFGFHQFWSVDERDISTKYSALRSIVMASANEMIKIPINEPAKGMCKSQIEEFLDFYNGPGVQHIAVTTPDIIETITNMKARGVEFIQAPDIYYDHLLPRLLEGGISIEEDLNLLKKLNILIDFDDNGYLLQIFTKPLTDRPTFFMEVIQRHNHDGFGKGNFKALFESIEDEQRLRGTLERICNEPEIDEPSDLQYELI</sequence>
<dbReference type="GO" id="GO:0006559">
    <property type="term" value="P:L-phenylalanine catabolic process"/>
    <property type="evidence" value="ECO:0007669"/>
    <property type="project" value="UniProtKB-KW"/>
</dbReference>
<evidence type="ECO:0000313" key="12">
    <source>
        <dbReference type="Proteomes" id="UP000769528"/>
    </source>
</evidence>
<dbReference type="EMBL" id="JAEUBF010001280">
    <property type="protein sequence ID" value="KAH3671414.1"/>
    <property type="molecule type" value="Genomic_DNA"/>
</dbReference>
<dbReference type="InterPro" id="IPR029068">
    <property type="entry name" value="Glyas_Bleomycin-R_OHBP_Dase"/>
</dbReference>
<dbReference type="OrthoDB" id="414569at2759"/>